<name>A0A0E9UQM9_ANGAN</name>
<evidence type="ECO:0000313" key="1">
    <source>
        <dbReference type="EMBL" id="JAH68061.1"/>
    </source>
</evidence>
<sequence length="30" mass="3491">MFHMAGRIYFKTALVKAPVGPNKMRRNRSL</sequence>
<accession>A0A0E9UQM9</accession>
<reference evidence="1" key="1">
    <citation type="submission" date="2014-11" db="EMBL/GenBank/DDBJ databases">
        <authorList>
            <person name="Amaro Gonzalez C."/>
        </authorList>
    </citation>
    <scope>NUCLEOTIDE SEQUENCE</scope>
</reference>
<proteinExistence type="predicted"/>
<reference evidence="1" key="2">
    <citation type="journal article" date="2015" name="Fish Shellfish Immunol.">
        <title>Early steps in the European eel (Anguilla anguilla)-Vibrio vulnificus interaction in the gills: Role of the RtxA13 toxin.</title>
        <authorList>
            <person name="Callol A."/>
            <person name="Pajuelo D."/>
            <person name="Ebbesson L."/>
            <person name="Teles M."/>
            <person name="MacKenzie S."/>
            <person name="Amaro C."/>
        </authorList>
    </citation>
    <scope>NUCLEOTIDE SEQUENCE</scope>
</reference>
<organism evidence="1">
    <name type="scientific">Anguilla anguilla</name>
    <name type="common">European freshwater eel</name>
    <name type="synonym">Muraena anguilla</name>
    <dbReference type="NCBI Taxonomy" id="7936"/>
    <lineage>
        <taxon>Eukaryota</taxon>
        <taxon>Metazoa</taxon>
        <taxon>Chordata</taxon>
        <taxon>Craniata</taxon>
        <taxon>Vertebrata</taxon>
        <taxon>Euteleostomi</taxon>
        <taxon>Actinopterygii</taxon>
        <taxon>Neopterygii</taxon>
        <taxon>Teleostei</taxon>
        <taxon>Anguilliformes</taxon>
        <taxon>Anguillidae</taxon>
        <taxon>Anguilla</taxon>
    </lineage>
</organism>
<dbReference type="AlphaFoldDB" id="A0A0E9UQM9"/>
<dbReference type="EMBL" id="GBXM01040516">
    <property type="protein sequence ID" value="JAH68061.1"/>
    <property type="molecule type" value="Transcribed_RNA"/>
</dbReference>
<protein>
    <submittedName>
        <fullName evidence="1">Uncharacterized protein</fullName>
    </submittedName>
</protein>